<comment type="caution">
    <text evidence="2">The sequence shown here is derived from an EMBL/GenBank/DDBJ whole genome shotgun (WGS) entry which is preliminary data.</text>
</comment>
<accession>D1QRG5</accession>
<proteinExistence type="predicted"/>
<gene>
    <name evidence="2" type="ORF">HMPREF0971_01571</name>
</gene>
<sequence>MRKKVNKKEASPPASNKRKENREKPHPQPFAFLVEFTQRTATVGSPRRGE</sequence>
<name>D1QRG5_9BACT</name>
<dbReference type="EMBL" id="ACUZ02000029">
    <property type="protein sequence ID" value="EFB32123.1"/>
    <property type="molecule type" value="Genomic_DNA"/>
</dbReference>
<evidence type="ECO:0000313" key="3">
    <source>
        <dbReference type="Proteomes" id="UP000004079"/>
    </source>
</evidence>
<feature type="region of interest" description="Disordered" evidence="1">
    <location>
        <begin position="1"/>
        <end position="32"/>
    </location>
</feature>
<dbReference type="STRING" id="649760.HMPREF0971_01571"/>
<feature type="compositionally biased region" description="Basic and acidic residues" evidence="1">
    <location>
        <begin position="17"/>
        <end position="26"/>
    </location>
</feature>
<evidence type="ECO:0000256" key="1">
    <source>
        <dbReference type="SAM" id="MobiDB-lite"/>
    </source>
</evidence>
<reference evidence="2 3" key="1">
    <citation type="submission" date="2009-11" db="EMBL/GenBank/DDBJ databases">
        <authorList>
            <person name="Weinstock G."/>
            <person name="Sodergren E."/>
            <person name="Clifton S."/>
            <person name="Fulton L."/>
            <person name="Fulton B."/>
            <person name="Courtney L."/>
            <person name="Fronick C."/>
            <person name="Harrison M."/>
            <person name="Strong C."/>
            <person name="Farmer C."/>
            <person name="Delahaunty K."/>
            <person name="Markovic C."/>
            <person name="Hall O."/>
            <person name="Minx P."/>
            <person name="Tomlinson C."/>
            <person name="Mitreva M."/>
            <person name="Nelson J."/>
            <person name="Hou S."/>
            <person name="Wollam A."/>
            <person name="Pepin K.H."/>
            <person name="Johnson M."/>
            <person name="Bhonagiri V."/>
            <person name="Nash W.E."/>
            <person name="Warren W."/>
            <person name="Chinwalla A."/>
            <person name="Mardis E.R."/>
            <person name="Wilson R.K."/>
        </authorList>
    </citation>
    <scope>NUCLEOTIDE SEQUENCE [LARGE SCALE GENOMIC DNA]</scope>
    <source>
        <strain evidence="2 3">F0302</strain>
    </source>
</reference>
<evidence type="ECO:0000313" key="2">
    <source>
        <dbReference type="EMBL" id="EFB32123.1"/>
    </source>
</evidence>
<dbReference type="AlphaFoldDB" id="D1QRG5"/>
<organism evidence="2 3">
    <name type="scientific">Segatella oris F0302</name>
    <dbReference type="NCBI Taxonomy" id="649760"/>
    <lineage>
        <taxon>Bacteria</taxon>
        <taxon>Pseudomonadati</taxon>
        <taxon>Bacteroidota</taxon>
        <taxon>Bacteroidia</taxon>
        <taxon>Bacteroidales</taxon>
        <taxon>Prevotellaceae</taxon>
        <taxon>Segatella</taxon>
    </lineage>
</organism>
<dbReference type="Proteomes" id="UP000004079">
    <property type="component" value="Unassembled WGS sequence"/>
</dbReference>
<dbReference type="HOGENOM" id="CLU_3121243_0_0_10"/>
<protein>
    <submittedName>
        <fullName evidence="2">Uncharacterized protein</fullName>
    </submittedName>
</protein>